<protein>
    <submittedName>
        <fullName evidence="1">Uncharacterized protein</fullName>
    </submittedName>
</protein>
<dbReference type="EMBL" id="LT558119">
    <property type="protein sequence ID" value="SAM76551.1"/>
    <property type="molecule type" value="Genomic_DNA"/>
</dbReference>
<dbReference type="Proteomes" id="UP000179920">
    <property type="component" value="Chromosome III"/>
</dbReference>
<reference evidence="2" key="1">
    <citation type="submission" date="2016-04" db="EMBL/GenBank/DDBJ databases">
        <authorList>
            <person name="Guldener U."/>
            <person name="Guldener U."/>
        </authorList>
    </citation>
    <scope>NUCLEOTIDE SEQUENCE [LARGE SCALE GENOMIC DNA]</scope>
    <source>
        <strain evidence="2">UB2112</strain>
    </source>
</reference>
<accession>A0A1K0FZB0</accession>
<gene>
    <name evidence="1" type="ORF">UBRO_01575</name>
</gene>
<evidence type="ECO:0000313" key="2">
    <source>
        <dbReference type="Proteomes" id="UP000179920"/>
    </source>
</evidence>
<organism evidence="1 2">
    <name type="scientific">Ustilago bromivora</name>
    <dbReference type="NCBI Taxonomy" id="307758"/>
    <lineage>
        <taxon>Eukaryota</taxon>
        <taxon>Fungi</taxon>
        <taxon>Dikarya</taxon>
        <taxon>Basidiomycota</taxon>
        <taxon>Ustilaginomycotina</taxon>
        <taxon>Ustilaginomycetes</taxon>
        <taxon>Ustilaginales</taxon>
        <taxon>Ustilaginaceae</taxon>
        <taxon>Ustilago</taxon>
    </lineage>
</organism>
<proteinExistence type="predicted"/>
<evidence type="ECO:0000313" key="1">
    <source>
        <dbReference type="EMBL" id="SAM76551.1"/>
    </source>
</evidence>
<name>A0A1K0FZB0_9BASI</name>
<sequence>MRPDPPTGLSSASKISIRLKSARPWLLELCNIFSSLALQRQCIRRDASCQLCWPSDQAAARLQGRVSFVARDLLSLSRRQEHAWLTRKMRGVASSRIKRGR</sequence>
<dbReference type="AlphaFoldDB" id="A0A1K0FZB0"/>